<reference evidence="5 6" key="1">
    <citation type="submission" date="2019-07" db="EMBL/GenBank/DDBJ databases">
        <title>Luteimonas sp. YD-1 nov., isolated from acidic soil.</title>
        <authorList>
            <person name="Zhou J."/>
        </authorList>
    </citation>
    <scope>NUCLEOTIDE SEQUENCE [LARGE SCALE GENOMIC DNA]</scope>
    <source>
        <strain evidence="5 6">YD-1</strain>
    </source>
</reference>
<dbReference type="SUPFAM" id="SSF51161">
    <property type="entry name" value="Trimeric LpxA-like enzymes"/>
    <property type="match status" value="1"/>
</dbReference>
<evidence type="ECO:0000256" key="3">
    <source>
        <dbReference type="ARBA" id="ARBA00023315"/>
    </source>
</evidence>
<dbReference type="AlphaFoldDB" id="A0A5C5U7J9"/>
<keyword evidence="2 4" id="KW-0808">Transferase</keyword>
<comment type="similarity">
    <text evidence="1 4">Belongs to the transferase hexapeptide repeat family.</text>
</comment>
<protein>
    <recommendedName>
        <fullName evidence="4">Serine acetyltransferase</fullName>
        <ecNumber evidence="4">2.3.1.30</ecNumber>
    </recommendedName>
</protein>
<dbReference type="Proteomes" id="UP000315949">
    <property type="component" value="Unassembled WGS sequence"/>
</dbReference>
<dbReference type="Pfam" id="PF00132">
    <property type="entry name" value="Hexapep"/>
    <property type="match status" value="1"/>
</dbReference>
<gene>
    <name evidence="5" type="ORF">FQY79_01475</name>
</gene>
<dbReference type="OrthoDB" id="5767762at2"/>
<proteinExistence type="inferred from homology"/>
<evidence type="ECO:0000256" key="2">
    <source>
        <dbReference type="ARBA" id="ARBA00022679"/>
    </source>
</evidence>
<keyword evidence="6" id="KW-1185">Reference proteome</keyword>
<name>A0A5C5U7J9_9GAMM</name>
<sequence length="177" mass="18797">MLFVDDLKAKSRWCYGDDRPRNLLKTLLTDGTFAMACYRAMQWSQRHRLAPLAMLFNKLNAFFGQCIIGRGAEFGPCFVLIHSQGVVINGSVRGGAHVYVEHQVTIGAEKQASPVLGSHVFLGAGAKVVGAVALGDYCRVGANAVVVHDVPAGATVGGIPARVLRQREPGPGVGEPG</sequence>
<dbReference type="PIRSF" id="PIRSF000441">
    <property type="entry name" value="CysE"/>
    <property type="match status" value="1"/>
</dbReference>
<evidence type="ECO:0000256" key="4">
    <source>
        <dbReference type="PIRNR" id="PIRNR000441"/>
    </source>
</evidence>
<dbReference type="CDD" id="cd03354">
    <property type="entry name" value="LbH_SAT"/>
    <property type="match status" value="1"/>
</dbReference>
<dbReference type="InterPro" id="IPR045304">
    <property type="entry name" value="LbH_SAT"/>
</dbReference>
<dbReference type="GO" id="GO:0009001">
    <property type="term" value="F:serine O-acetyltransferase activity"/>
    <property type="evidence" value="ECO:0007669"/>
    <property type="project" value="UniProtKB-EC"/>
</dbReference>
<dbReference type="GO" id="GO:0006535">
    <property type="term" value="P:cysteine biosynthetic process from serine"/>
    <property type="evidence" value="ECO:0007669"/>
    <property type="project" value="InterPro"/>
</dbReference>
<dbReference type="PANTHER" id="PTHR42811">
    <property type="entry name" value="SERINE ACETYLTRANSFERASE"/>
    <property type="match status" value="1"/>
</dbReference>
<dbReference type="InterPro" id="IPR005881">
    <property type="entry name" value="Ser_O-AcTrfase"/>
</dbReference>
<comment type="catalytic activity">
    <reaction evidence="4">
        <text>L-serine + acetyl-CoA = O-acetyl-L-serine + CoA</text>
        <dbReference type="Rhea" id="RHEA:24560"/>
        <dbReference type="ChEBI" id="CHEBI:33384"/>
        <dbReference type="ChEBI" id="CHEBI:57287"/>
        <dbReference type="ChEBI" id="CHEBI:57288"/>
        <dbReference type="ChEBI" id="CHEBI:58340"/>
        <dbReference type="EC" id="2.3.1.30"/>
    </reaction>
</comment>
<dbReference type="InterPro" id="IPR001451">
    <property type="entry name" value="Hexapep"/>
</dbReference>
<dbReference type="EC" id="2.3.1.30" evidence="4"/>
<keyword evidence="3 4" id="KW-0012">Acyltransferase</keyword>
<dbReference type="InterPro" id="IPR011004">
    <property type="entry name" value="Trimer_LpxA-like_sf"/>
</dbReference>
<evidence type="ECO:0000313" key="6">
    <source>
        <dbReference type="Proteomes" id="UP000315949"/>
    </source>
</evidence>
<evidence type="ECO:0000313" key="5">
    <source>
        <dbReference type="EMBL" id="TWT21828.1"/>
    </source>
</evidence>
<accession>A0A5C5U7J9</accession>
<comment type="caution">
    <text evidence="5">The sequence shown here is derived from an EMBL/GenBank/DDBJ whole genome shotgun (WGS) entry which is preliminary data.</text>
</comment>
<dbReference type="Gene3D" id="2.160.10.10">
    <property type="entry name" value="Hexapeptide repeat proteins"/>
    <property type="match status" value="1"/>
</dbReference>
<dbReference type="EMBL" id="VOHE01000001">
    <property type="protein sequence ID" value="TWT21828.1"/>
    <property type="molecule type" value="Genomic_DNA"/>
</dbReference>
<dbReference type="RefSeq" id="WP_146310082.1">
    <property type="nucleotide sequence ID" value="NZ_VOHE01000001.1"/>
</dbReference>
<evidence type="ECO:0000256" key="1">
    <source>
        <dbReference type="ARBA" id="ARBA00007274"/>
    </source>
</evidence>
<organism evidence="5 6">
    <name type="scientific">Luteimonas wenzhouensis</name>
    <dbReference type="NCBI Taxonomy" id="2599615"/>
    <lineage>
        <taxon>Bacteria</taxon>
        <taxon>Pseudomonadati</taxon>
        <taxon>Pseudomonadota</taxon>
        <taxon>Gammaproteobacteria</taxon>
        <taxon>Lysobacterales</taxon>
        <taxon>Lysobacteraceae</taxon>
        <taxon>Luteimonas</taxon>
    </lineage>
</organism>
<dbReference type="GO" id="GO:0005737">
    <property type="term" value="C:cytoplasm"/>
    <property type="evidence" value="ECO:0007669"/>
    <property type="project" value="InterPro"/>
</dbReference>